<keyword evidence="9" id="KW-1185">Reference proteome</keyword>
<gene>
    <name evidence="8" type="ORF">GSOID_T00002916001</name>
</gene>
<dbReference type="GO" id="GO:0006893">
    <property type="term" value="P:Golgi to plasma membrane transport"/>
    <property type="evidence" value="ECO:0007669"/>
    <property type="project" value="TreeGrafter"/>
</dbReference>
<evidence type="ECO:0000256" key="1">
    <source>
        <dbReference type="ARBA" id="ARBA00010470"/>
    </source>
</evidence>
<organism evidence="8">
    <name type="scientific">Oikopleura dioica</name>
    <name type="common">Tunicate</name>
    <dbReference type="NCBI Taxonomy" id="34765"/>
    <lineage>
        <taxon>Eukaryota</taxon>
        <taxon>Metazoa</taxon>
        <taxon>Chordata</taxon>
        <taxon>Tunicata</taxon>
        <taxon>Appendicularia</taxon>
        <taxon>Copelata</taxon>
        <taxon>Oikopleuridae</taxon>
        <taxon>Oikopleura</taxon>
    </lineage>
</organism>
<feature type="region of interest" description="Disordered" evidence="6">
    <location>
        <begin position="1240"/>
        <end position="1269"/>
    </location>
</feature>
<dbReference type="InterPro" id="IPR007191">
    <property type="entry name" value="Sec8_exocyst_N"/>
</dbReference>
<sequence length="1269" mass="146307">MVKSGFIRDPSSLLMSVIRTLEDHSDSRHRDAEREKLEEAFADVDRKLDKAVEANYEEISVTIRRFSDINSGISNCRTRMTEVREKLGQCKQLLHCRQDELRGLWIDGIEYKKEVTLLEQVEKIRAAPMEVDKLMYEGEWTQCVQKITEALNWCNNDLALVGALHDLRAEIQAKHQIVYEKLIAELQRLIYGHHNKTEITESLQKMKKFAHAIECLGKTDAATEEIRNRIDTELSGIINRETTHVSDKEYLKEEEVQSSKILSELLDNIYVQFRSVARMHQTLLETLSPKTKRPYTIVDVWLKIQTVLKFLLVEYLEEDISGSFNRLSTIGVDLGAKRKHKLFRFDASGHAISMNTYLREKRQENDNSSETYFSAVPVCKTSARNITGIYRSLSSFIAEIEKEIDIEPGRHIALYTFVVEHIEKTFIKQLGHDVSSELDAATKVTDPLKVIADSAHQKYAGSLSPILQSALVVFRQVEDLVDVLLQLDEYTETFFIMICTVLQKFYQSINEPLQNLVTPEDQDILSNQLTNNADLRKLIQGSPIWRRAFGISVKSDSNKAAQVMLKAEAEMITDKEEQHLTKKLRESNESAEIEKRRRQQAEARTEEIVRQKEDVENRLKLSRIEVEGLRSQNAAFSSEKDSLASRLAQVEEQNSRKQNHNRTLCVELEHANMSRNEVTESLTSTKMELSATFEKLDLALTEIEQQKGLLRELEVLSDRLKKSEGLAAERLADITSLQGKIKSNELTIRDLSEEVEQANIKRDDLTKSGAEIKRELAHLEIAFQDEQRTNKELNRQIVSQDSRVEKLECEIDSQKKAKNEELIRFQNEEEAARKRLEDQRSMFEKTIADQEVTIKNGESELQEILKLNQRKDAQLTDQFKKIEDLMELNTKQELSLISLKNHAGEVERKYKMVEAEKAKLQSQVQLQNGNLVAKENESESLKEQVANCKDMRRALEEKLEVTQRKLESLSKQNRKSEQALSLLTAEQAKNITSSSQLTRKHEITLAEKDEQFRTEITRQKNEYEGILSELDTLRTEWQKRAKTAEANLIKTVKKCEKAEKNLKLSNTQLDEMAKYEANMQLEQLKKINLQQQQLVEQRDLFVTQLDHFEKMKKFLRTTVREINKKKLSKTIKWTKAAAILRFRKAVIAVLAINRLSSHSSKKDDPYAYPLDCRLSNQLRSGLHRVLTQTDAIQLFSTKLLAGNIQQGFQALTDKNMRLEREKNSLREKLKSSTSFMSELEDRIKNIEKKENLPNSNNSNSNNDSNASTS</sequence>
<evidence type="ECO:0000313" key="9">
    <source>
        <dbReference type="Proteomes" id="UP000001307"/>
    </source>
</evidence>
<comment type="similarity">
    <text evidence="1 4">Belongs to the SEC8 family.</text>
</comment>
<dbReference type="GO" id="GO:0090522">
    <property type="term" value="P:vesicle tethering involved in exocytosis"/>
    <property type="evidence" value="ECO:0007669"/>
    <property type="project" value="UniProtKB-UniRule"/>
</dbReference>
<dbReference type="GO" id="GO:0000145">
    <property type="term" value="C:exocyst"/>
    <property type="evidence" value="ECO:0007669"/>
    <property type="project" value="UniProtKB-UniRule"/>
</dbReference>
<dbReference type="GO" id="GO:0015031">
    <property type="term" value="P:protein transport"/>
    <property type="evidence" value="ECO:0007669"/>
    <property type="project" value="UniProtKB-KW"/>
</dbReference>
<dbReference type="EMBL" id="FN653144">
    <property type="protein sequence ID" value="CBY12852.1"/>
    <property type="molecule type" value="Genomic_DNA"/>
</dbReference>
<name>E4XSZ0_OIKDI</name>
<proteinExistence type="inferred from homology"/>
<accession>E4XSZ0</accession>
<keyword evidence="5" id="KW-0175">Coiled coil</keyword>
<dbReference type="PANTHER" id="PTHR14146">
    <property type="entry name" value="EXOCYST COMPLEX COMPONENT 4"/>
    <property type="match status" value="1"/>
</dbReference>
<dbReference type="OrthoDB" id="272977at2759"/>
<dbReference type="InParanoid" id="E4XSZ0"/>
<feature type="coiled-coil region" evidence="5">
    <location>
        <begin position="903"/>
        <end position="986"/>
    </location>
</feature>
<dbReference type="Proteomes" id="UP000001307">
    <property type="component" value="Unassembled WGS sequence"/>
</dbReference>
<keyword evidence="4" id="KW-0653">Protein transport</keyword>
<feature type="compositionally biased region" description="Basic and acidic residues" evidence="6">
    <location>
        <begin position="1240"/>
        <end position="1251"/>
    </location>
</feature>
<evidence type="ECO:0000256" key="6">
    <source>
        <dbReference type="SAM" id="MobiDB-lite"/>
    </source>
</evidence>
<dbReference type="GO" id="GO:0006612">
    <property type="term" value="P:protein targeting to membrane"/>
    <property type="evidence" value="ECO:0007669"/>
    <property type="project" value="UniProtKB-UniRule"/>
</dbReference>
<dbReference type="InterPro" id="IPR039682">
    <property type="entry name" value="Sec8/EXOC4"/>
</dbReference>
<evidence type="ECO:0000256" key="3">
    <source>
        <dbReference type="ARBA" id="ARBA00022483"/>
    </source>
</evidence>
<comment type="function">
    <text evidence="4">Component of the exocyst complex involved in the docking of exocytic vesicles with fusion sites on the plasma membrane.</text>
</comment>
<dbReference type="Pfam" id="PF04048">
    <property type="entry name" value="Sec8_N"/>
    <property type="match status" value="1"/>
</dbReference>
<evidence type="ECO:0000313" key="8">
    <source>
        <dbReference type="EMBL" id="CBY12852.1"/>
    </source>
</evidence>
<feature type="domain" description="Exocyst complex component Sec8 N-terminal" evidence="7">
    <location>
        <begin position="34"/>
        <end position="133"/>
    </location>
</feature>
<feature type="coiled-coil region" evidence="5">
    <location>
        <begin position="584"/>
        <end position="660"/>
    </location>
</feature>
<reference evidence="8" key="1">
    <citation type="journal article" date="2010" name="Science">
        <title>Plasticity of animal genome architecture unmasked by rapid evolution of a pelagic tunicate.</title>
        <authorList>
            <person name="Denoeud F."/>
            <person name="Henriet S."/>
            <person name="Mungpakdee S."/>
            <person name="Aury J.M."/>
            <person name="Da Silva C."/>
            <person name="Brinkmann H."/>
            <person name="Mikhaleva J."/>
            <person name="Olsen L.C."/>
            <person name="Jubin C."/>
            <person name="Canestro C."/>
            <person name="Bouquet J.M."/>
            <person name="Danks G."/>
            <person name="Poulain J."/>
            <person name="Campsteijn C."/>
            <person name="Adamski M."/>
            <person name="Cross I."/>
            <person name="Yadetie F."/>
            <person name="Muffato M."/>
            <person name="Louis A."/>
            <person name="Butcher S."/>
            <person name="Tsagkogeorga G."/>
            <person name="Konrad A."/>
            <person name="Singh S."/>
            <person name="Jensen M.F."/>
            <person name="Cong E.H."/>
            <person name="Eikeseth-Otteraa H."/>
            <person name="Noel B."/>
            <person name="Anthouard V."/>
            <person name="Porcel B.M."/>
            <person name="Kachouri-Lafond R."/>
            <person name="Nishino A."/>
            <person name="Ugolini M."/>
            <person name="Chourrout P."/>
            <person name="Nishida H."/>
            <person name="Aasland R."/>
            <person name="Huzurbazar S."/>
            <person name="Westhof E."/>
            <person name="Delsuc F."/>
            <person name="Lehrach H."/>
            <person name="Reinhardt R."/>
            <person name="Weissenbach J."/>
            <person name="Roy S.W."/>
            <person name="Artiguenave F."/>
            <person name="Postlethwait J.H."/>
            <person name="Manak J.R."/>
            <person name="Thompson E.M."/>
            <person name="Jaillon O."/>
            <person name="Du Pasquier L."/>
            <person name="Boudinot P."/>
            <person name="Liberles D.A."/>
            <person name="Volff J.N."/>
            <person name="Philippe H."/>
            <person name="Lenhard B."/>
            <person name="Roest Crollius H."/>
            <person name="Wincker P."/>
            <person name="Chourrout D."/>
        </authorList>
    </citation>
    <scope>NUCLEOTIDE SEQUENCE [LARGE SCALE GENOMIC DNA]</scope>
</reference>
<dbReference type="GO" id="GO:0006904">
    <property type="term" value="P:vesicle docking involved in exocytosis"/>
    <property type="evidence" value="ECO:0007669"/>
    <property type="project" value="InterPro"/>
</dbReference>
<dbReference type="GO" id="GO:0045202">
    <property type="term" value="C:synapse"/>
    <property type="evidence" value="ECO:0007669"/>
    <property type="project" value="TreeGrafter"/>
</dbReference>
<keyword evidence="3 4" id="KW-0268">Exocytosis</keyword>
<protein>
    <recommendedName>
        <fullName evidence="4">Exocyst complex component Sec8</fullName>
    </recommendedName>
</protein>
<dbReference type="AlphaFoldDB" id="E4XSZ0"/>
<dbReference type="GO" id="GO:0032584">
    <property type="term" value="C:growth cone membrane"/>
    <property type="evidence" value="ECO:0007669"/>
    <property type="project" value="TreeGrafter"/>
</dbReference>
<evidence type="ECO:0000259" key="7">
    <source>
        <dbReference type="Pfam" id="PF04048"/>
    </source>
</evidence>
<evidence type="ECO:0000256" key="2">
    <source>
        <dbReference type="ARBA" id="ARBA00022448"/>
    </source>
</evidence>
<keyword evidence="2 4" id="KW-0813">Transport</keyword>
<feature type="coiled-coil region" evidence="5">
    <location>
        <begin position="686"/>
        <end position="846"/>
    </location>
</feature>
<feature type="compositionally biased region" description="Low complexity" evidence="6">
    <location>
        <begin position="1252"/>
        <end position="1269"/>
    </location>
</feature>
<dbReference type="GO" id="GO:0007268">
    <property type="term" value="P:chemical synaptic transmission"/>
    <property type="evidence" value="ECO:0007669"/>
    <property type="project" value="TreeGrafter"/>
</dbReference>
<feature type="coiled-coil region" evidence="5">
    <location>
        <begin position="1016"/>
        <end position="1092"/>
    </location>
</feature>
<dbReference type="PANTHER" id="PTHR14146:SF0">
    <property type="entry name" value="EXOCYST COMPLEX COMPONENT 4"/>
    <property type="match status" value="1"/>
</dbReference>
<evidence type="ECO:0000256" key="5">
    <source>
        <dbReference type="SAM" id="Coils"/>
    </source>
</evidence>
<evidence type="ECO:0000256" key="4">
    <source>
        <dbReference type="RuleBase" id="RU367079"/>
    </source>
</evidence>